<accession>A0A1E3FN20</accession>
<feature type="transmembrane region" description="Helical" evidence="1">
    <location>
        <begin position="139"/>
        <end position="159"/>
    </location>
</feature>
<dbReference type="RefSeq" id="WP_039341428.1">
    <property type="nucleotide sequence ID" value="NZ_CABVQA010000069.1"/>
</dbReference>
<dbReference type="EMBL" id="JAGEMX010000027">
    <property type="protein sequence ID" value="MBO1835176.1"/>
    <property type="molecule type" value="Genomic_DNA"/>
</dbReference>
<dbReference type="Proteomes" id="UP000611459">
    <property type="component" value="Unassembled WGS sequence"/>
</dbReference>
<feature type="transmembrane region" description="Helical" evidence="1">
    <location>
        <begin position="234"/>
        <end position="251"/>
    </location>
</feature>
<keyword evidence="1" id="KW-1133">Transmembrane helix</keyword>
<reference evidence="4 7" key="3">
    <citation type="submission" date="2021-12" db="EMBL/GenBank/DDBJ databases">
        <title>Genomic and phenotypic characterization of three Burkholderia contaminans isolates recovered from different sources.</title>
        <authorList>
            <person name="Lopez De Volder A."/>
            <person name="Fan Y."/>
            <person name="Nunvar J."/>
            <person name="Herrera T."/>
            <person name="Timp W."/>
            <person name="Degrossi J."/>
        </authorList>
    </citation>
    <scope>NUCLEOTIDE SEQUENCE [LARGE SCALE GENOMIC DNA]</scope>
    <source>
        <strain evidence="4 7">LMG 23361</strain>
        <plasmid evidence="4 7">unnamed4</plasmid>
    </source>
</reference>
<evidence type="ECO:0000313" key="7">
    <source>
        <dbReference type="Proteomes" id="UP001220209"/>
    </source>
</evidence>
<feature type="transmembrane region" description="Helical" evidence="1">
    <location>
        <begin position="195"/>
        <end position="214"/>
    </location>
</feature>
<dbReference type="Proteomes" id="UP001220209">
    <property type="component" value="Plasmid unnamed4"/>
</dbReference>
<keyword evidence="6" id="KW-1185">Reference proteome</keyword>
<reference evidence="3 6" key="2">
    <citation type="submission" date="2021-03" db="EMBL/GenBank/DDBJ databases">
        <title>Clinical course, treatment and visual outcome of an outbreak of Burkholderia contaminans endophthalmitis following cataract surgery.</title>
        <authorList>
            <person name="Lind C."/>
            <person name="Olsen K."/>
            <person name="Angelsen N.K."/>
            <person name="Krefting E.A."/>
            <person name="Fossen K."/>
            <person name="Gravningen K."/>
            <person name="Depoorter E."/>
            <person name="Vandamme P."/>
            <person name="Bertelsen G."/>
        </authorList>
    </citation>
    <scope>NUCLEOTIDE SEQUENCE [LARGE SCALE GENOMIC DNA]</scope>
    <source>
        <strain evidence="3 6">51242556</strain>
    </source>
</reference>
<keyword evidence="1" id="KW-0812">Transmembrane</keyword>
<dbReference type="OrthoDB" id="7031359at2"/>
<organism evidence="2 5">
    <name type="scientific">Burkholderia contaminans</name>
    <dbReference type="NCBI Taxonomy" id="488447"/>
    <lineage>
        <taxon>Bacteria</taxon>
        <taxon>Pseudomonadati</taxon>
        <taxon>Pseudomonadota</taxon>
        <taxon>Betaproteobacteria</taxon>
        <taxon>Burkholderiales</taxon>
        <taxon>Burkholderiaceae</taxon>
        <taxon>Burkholderia</taxon>
        <taxon>Burkholderia cepacia complex</taxon>
    </lineage>
</organism>
<geneLocation type="plasmid" evidence="4 7">
    <name>unnamed4</name>
</geneLocation>
<name>A0A1E3FN20_9BURK</name>
<dbReference type="AlphaFoldDB" id="A0A1E3FN20"/>
<evidence type="ECO:0000313" key="5">
    <source>
        <dbReference type="Proteomes" id="UP000611459"/>
    </source>
</evidence>
<evidence type="ECO:0000313" key="3">
    <source>
        <dbReference type="EMBL" id="MBO1835176.1"/>
    </source>
</evidence>
<evidence type="ECO:0000313" key="4">
    <source>
        <dbReference type="EMBL" id="WFN24179.1"/>
    </source>
</evidence>
<dbReference type="Proteomes" id="UP000664048">
    <property type="component" value="Unassembled WGS sequence"/>
</dbReference>
<evidence type="ECO:0000313" key="6">
    <source>
        <dbReference type="Proteomes" id="UP000664048"/>
    </source>
</evidence>
<keyword evidence="4" id="KW-0614">Plasmid</keyword>
<protein>
    <submittedName>
        <fullName evidence="2">Type II secretory pathway component PulF-like protein</fullName>
    </submittedName>
</protein>
<sequence length="390" mass="44213">MSDILEQITKPFSDGIRRLFQPLWDQFARDKMRFEKKRAAFYVDLAATMESQPRVNISVHIERIADRYPDEPKGRLAARWLDNYMIDGSFSEAIRDSVPEEDYAPLMVAERAGDLTKGLKELGGVVTALDATKEAVASIWLSTLFVFVAAQIFIGMYSFRIVPDIESSLPPNVPISDLGLIAVIMHWMSVSIRTVWPLWIVFIVASISIVKWAVPNYVGRWRQWLDRHVLPFRLYAEFQAASFIVALAAVTQRVNNKVVSVPKALQMMEPNASVWLRHHILRIVHNLEENPHGKGENFQTGMVDRDTEYRMMDIADYADVSEMLKQVGGTILETAPKELEKRAKRIQNTSRAVLVILVVAIQGGFNYMGWQFQDAVSTSGYSNAPAQISH</sequence>
<proteinExistence type="predicted"/>
<evidence type="ECO:0000256" key="1">
    <source>
        <dbReference type="SAM" id="Phobius"/>
    </source>
</evidence>
<dbReference type="EMBL" id="CP090646">
    <property type="protein sequence ID" value="WFN24179.1"/>
    <property type="molecule type" value="Genomic_DNA"/>
</dbReference>
<dbReference type="EMBL" id="JAENIB010000033">
    <property type="protein sequence ID" value="MBK1935534.1"/>
    <property type="molecule type" value="Genomic_DNA"/>
</dbReference>
<feature type="transmembrane region" description="Helical" evidence="1">
    <location>
        <begin position="352"/>
        <end position="370"/>
    </location>
</feature>
<reference evidence="2" key="1">
    <citation type="submission" date="2021-01" db="EMBL/GenBank/DDBJ databases">
        <title>Outbreak of Burkholderia contaminns endophthalmitis traced to a clinical ventilation system.</title>
        <authorList>
            <person name="Lipuma J."/>
            <person name="Spilker T."/>
            <person name="Kratholm J."/>
        </authorList>
    </citation>
    <scope>NUCLEOTIDE SEQUENCE</scope>
    <source>
        <strain evidence="2">HI4954</strain>
    </source>
</reference>
<evidence type="ECO:0000313" key="2">
    <source>
        <dbReference type="EMBL" id="MBK1935534.1"/>
    </source>
</evidence>
<gene>
    <name evidence="3" type="ORF">J4M89_37925</name>
    <name evidence="2" type="ORF">JIN94_37205</name>
    <name evidence="4" type="ORF">LXE91_43210</name>
</gene>
<keyword evidence="1" id="KW-0472">Membrane</keyword>
<feature type="transmembrane region" description="Helical" evidence="1">
    <location>
        <begin position="171"/>
        <end position="188"/>
    </location>
</feature>